<feature type="transmembrane region" description="Helical" evidence="1">
    <location>
        <begin position="64"/>
        <end position="81"/>
    </location>
</feature>
<dbReference type="AlphaFoldDB" id="A0A9W8NME9"/>
<keyword evidence="1" id="KW-0472">Membrane</keyword>
<dbReference type="EMBL" id="JANPWZ010000071">
    <property type="protein sequence ID" value="KAJ3579660.1"/>
    <property type="molecule type" value="Genomic_DNA"/>
</dbReference>
<sequence length="122" mass="13766">MASGAFFDPVVVMRVAPVLTSTLAMRFSHDQWFFLSTFNKVPPEHRAKTNEIIPSYFTSFFMKGIWDIGVFYSLTPTWGVFNFYSRPNGAWKWYAAGTAFAVLHLAFAPLVSTSSPLADQIQ</sequence>
<dbReference type="VEuPathDB" id="FungiDB:F4678DRAFT_273011"/>
<accession>A0A9W8NME9</accession>
<evidence type="ECO:0000256" key="1">
    <source>
        <dbReference type="SAM" id="Phobius"/>
    </source>
</evidence>
<reference evidence="2" key="1">
    <citation type="submission" date="2022-07" db="EMBL/GenBank/DDBJ databases">
        <title>Genome Sequence of Xylaria arbuscula.</title>
        <authorList>
            <person name="Buettner E."/>
        </authorList>
    </citation>
    <scope>NUCLEOTIDE SEQUENCE</scope>
    <source>
        <strain evidence="2">VT107</strain>
    </source>
</reference>
<evidence type="ECO:0000313" key="2">
    <source>
        <dbReference type="EMBL" id="KAJ3579660.1"/>
    </source>
</evidence>
<feature type="transmembrane region" description="Helical" evidence="1">
    <location>
        <begin position="93"/>
        <end position="112"/>
    </location>
</feature>
<name>A0A9W8NME9_9PEZI</name>
<comment type="caution">
    <text evidence="2">The sequence shown here is derived from an EMBL/GenBank/DDBJ whole genome shotgun (WGS) entry which is preliminary data.</text>
</comment>
<proteinExistence type="predicted"/>
<protein>
    <submittedName>
        <fullName evidence="2">Uncharacterized protein</fullName>
    </submittedName>
</protein>
<keyword evidence="1" id="KW-0812">Transmembrane</keyword>
<gene>
    <name evidence="2" type="ORF">NPX13_g902</name>
</gene>
<keyword evidence="1" id="KW-1133">Transmembrane helix</keyword>
<keyword evidence="3" id="KW-1185">Reference proteome</keyword>
<evidence type="ECO:0000313" key="3">
    <source>
        <dbReference type="Proteomes" id="UP001148614"/>
    </source>
</evidence>
<dbReference type="Proteomes" id="UP001148614">
    <property type="component" value="Unassembled WGS sequence"/>
</dbReference>
<organism evidence="2 3">
    <name type="scientific">Xylaria arbuscula</name>
    <dbReference type="NCBI Taxonomy" id="114810"/>
    <lineage>
        <taxon>Eukaryota</taxon>
        <taxon>Fungi</taxon>
        <taxon>Dikarya</taxon>
        <taxon>Ascomycota</taxon>
        <taxon>Pezizomycotina</taxon>
        <taxon>Sordariomycetes</taxon>
        <taxon>Xylariomycetidae</taxon>
        <taxon>Xylariales</taxon>
        <taxon>Xylariaceae</taxon>
        <taxon>Xylaria</taxon>
    </lineage>
</organism>